<dbReference type="EMBL" id="JBHTOC010000002">
    <property type="protein sequence ID" value="MFD1429036.1"/>
    <property type="molecule type" value="Genomic_DNA"/>
</dbReference>
<keyword evidence="10" id="KW-1185">Reference proteome</keyword>
<comment type="caution">
    <text evidence="9">The sequence shown here is derived from an EMBL/GenBank/DDBJ whole genome shotgun (WGS) entry which is preliminary data.</text>
</comment>
<accession>A0ABW4CG07</accession>
<feature type="transmembrane region" description="Helical" evidence="8">
    <location>
        <begin position="98"/>
        <end position="117"/>
    </location>
</feature>
<comment type="subcellular location">
    <subcellularLocation>
        <location evidence="1">Membrane</location>
        <topology evidence="1">Multi-pass membrane protein</topology>
    </subcellularLocation>
</comment>
<feature type="transmembrane region" description="Helical" evidence="8">
    <location>
        <begin position="186"/>
        <end position="207"/>
    </location>
</feature>
<name>A0ABW4CG07_9LACO</name>
<feature type="transmembrane region" description="Helical" evidence="8">
    <location>
        <begin position="153"/>
        <end position="174"/>
    </location>
</feature>
<dbReference type="Pfam" id="PF01040">
    <property type="entry name" value="UbiA"/>
    <property type="match status" value="1"/>
</dbReference>
<evidence type="ECO:0000256" key="7">
    <source>
        <dbReference type="ARBA" id="ARBA00023136"/>
    </source>
</evidence>
<sequence>MDEETAYRPLTWPLFLELIRLPAKAASLLPFLLGVAYAKLAFGQLDWVNTCLYFVGQMSIALFVTGFNNVQDYYKAKDLQYRATQNIIGREHLSPGRMLALMGAFLALAVAMGLALVWRTNLSLLLIGGAGIFVAIFYTFGPVPLSRIPCGELLAGLCEGFGTIFIACFVNITPRPVDLTFTVSHFVLSADLGMILQLLLVALPIVILDGTVMFADNICDIDQDIRNQRFTLPYYLSKEKALRIYPWLPRLAFVCVVLAVLLRLLPWPLLAVLLLWPLVRRNTQRFMAKQSKRETFNTAISSLLLVASGEVVLMVVAILL</sequence>
<evidence type="ECO:0000313" key="9">
    <source>
        <dbReference type="EMBL" id="MFD1429036.1"/>
    </source>
</evidence>
<dbReference type="InterPro" id="IPR000537">
    <property type="entry name" value="UbiA_prenyltransferase"/>
</dbReference>
<evidence type="ECO:0000256" key="6">
    <source>
        <dbReference type="ARBA" id="ARBA00022989"/>
    </source>
</evidence>
<keyword evidence="4" id="KW-0808">Transferase</keyword>
<protein>
    <submittedName>
        <fullName evidence="9">UbiA family prenyltransferase</fullName>
    </submittedName>
</protein>
<evidence type="ECO:0000256" key="1">
    <source>
        <dbReference type="ARBA" id="ARBA00004141"/>
    </source>
</evidence>
<keyword evidence="5 8" id="KW-0812">Transmembrane</keyword>
<feature type="transmembrane region" description="Helical" evidence="8">
    <location>
        <begin position="124"/>
        <end position="141"/>
    </location>
</feature>
<dbReference type="PANTHER" id="PTHR13929">
    <property type="entry name" value="1,4-DIHYDROXY-2-NAPHTHOATE OCTAPRENYLTRANSFERASE"/>
    <property type="match status" value="1"/>
</dbReference>
<dbReference type="CDD" id="cd13962">
    <property type="entry name" value="PT_UbiA_UBIAD1"/>
    <property type="match status" value="1"/>
</dbReference>
<organism evidence="9 10">
    <name type="scientific">Lacticaseibacillus mingshuiensis</name>
    <dbReference type="NCBI Taxonomy" id="2799574"/>
    <lineage>
        <taxon>Bacteria</taxon>
        <taxon>Bacillati</taxon>
        <taxon>Bacillota</taxon>
        <taxon>Bacilli</taxon>
        <taxon>Lactobacillales</taxon>
        <taxon>Lactobacillaceae</taxon>
        <taxon>Lacticaseibacillus</taxon>
    </lineage>
</organism>
<evidence type="ECO:0000256" key="5">
    <source>
        <dbReference type="ARBA" id="ARBA00022692"/>
    </source>
</evidence>
<evidence type="ECO:0000256" key="2">
    <source>
        <dbReference type="ARBA" id="ARBA00004863"/>
    </source>
</evidence>
<dbReference type="Gene3D" id="1.10.357.140">
    <property type="entry name" value="UbiA prenyltransferase"/>
    <property type="match status" value="1"/>
</dbReference>
<dbReference type="InterPro" id="IPR044878">
    <property type="entry name" value="UbiA_sf"/>
</dbReference>
<feature type="transmembrane region" description="Helical" evidence="8">
    <location>
        <begin position="50"/>
        <end position="67"/>
    </location>
</feature>
<dbReference type="PANTHER" id="PTHR13929:SF0">
    <property type="entry name" value="UBIA PRENYLTRANSFERASE DOMAIN-CONTAINING PROTEIN 1"/>
    <property type="match status" value="1"/>
</dbReference>
<dbReference type="Proteomes" id="UP001597196">
    <property type="component" value="Unassembled WGS sequence"/>
</dbReference>
<evidence type="ECO:0000256" key="8">
    <source>
        <dbReference type="SAM" id="Phobius"/>
    </source>
</evidence>
<reference evidence="10" key="1">
    <citation type="journal article" date="2019" name="Int. J. Syst. Evol. Microbiol.">
        <title>The Global Catalogue of Microorganisms (GCM) 10K type strain sequencing project: providing services to taxonomists for standard genome sequencing and annotation.</title>
        <authorList>
            <consortium name="The Broad Institute Genomics Platform"/>
            <consortium name="The Broad Institute Genome Sequencing Center for Infectious Disease"/>
            <person name="Wu L."/>
            <person name="Ma J."/>
        </authorList>
    </citation>
    <scope>NUCLEOTIDE SEQUENCE [LARGE SCALE GENOMIC DNA]</scope>
    <source>
        <strain evidence="10">CCM 8980</strain>
    </source>
</reference>
<feature type="transmembrane region" description="Helical" evidence="8">
    <location>
        <begin position="251"/>
        <end position="276"/>
    </location>
</feature>
<gene>
    <name evidence="9" type="ORF">ACFQ4P_02080</name>
</gene>
<evidence type="ECO:0000256" key="3">
    <source>
        <dbReference type="ARBA" id="ARBA00022428"/>
    </source>
</evidence>
<evidence type="ECO:0000313" key="10">
    <source>
        <dbReference type="Proteomes" id="UP001597196"/>
    </source>
</evidence>
<feature type="transmembrane region" description="Helical" evidence="8">
    <location>
        <begin position="296"/>
        <end position="319"/>
    </location>
</feature>
<keyword evidence="7 8" id="KW-0472">Membrane</keyword>
<proteinExistence type="predicted"/>
<dbReference type="InterPro" id="IPR026046">
    <property type="entry name" value="UBIAD1"/>
</dbReference>
<comment type="pathway">
    <text evidence="2">Quinol/quinone metabolism; menaquinone biosynthesis.</text>
</comment>
<keyword evidence="6 8" id="KW-1133">Transmembrane helix</keyword>
<evidence type="ECO:0000256" key="4">
    <source>
        <dbReference type="ARBA" id="ARBA00022679"/>
    </source>
</evidence>
<keyword evidence="3" id="KW-0474">Menaquinone biosynthesis</keyword>
<dbReference type="RefSeq" id="WP_203627264.1">
    <property type="nucleotide sequence ID" value="NZ_BOLQ01000012.1"/>
</dbReference>